<comment type="caution">
    <text evidence="2">The sequence shown here is derived from an EMBL/GenBank/DDBJ whole genome shotgun (WGS) entry which is preliminary data.</text>
</comment>
<feature type="region of interest" description="Disordered" evidence="1">
    <location>
        <begin position="345"/>
        <end position="389"/>
    </location>
</feature>
<dbReference type="EMBL" id="MU070147">
    <property type="protein sequence ID" value="KAF5829536.1"/>
    <property type="molecule type" value="Genomic_DNA"/>
</dbReference>
<organism evidence="2 3">
    <name type="scientific">Dunaliella salina</name>
    <name type="common">Green alga</name>
    <name type="synonym">Protococcus salinus</name>
    <dbReference type="NCBI Taxonomy" id="3046"/>
    <lineage>
        <taxon>Eukaryota</taxon>
        <taxon>Viridiplantae</taxon>
        <taxon>Chlorophyta</taxon>
        <taxon>core chlorophytes</taxon>
        <taxon>Chlorophyceae</taxon>
        <taxon>CS clade</taxon>
        <taxon>Chlamydomonadales</taxon>
        <taxon>Dunaliellaceae</taxon>
        <taxon>Dunaliella</taxon>
    </lineage>
</organism>
<reference evidence="2" key="1">
    <citation type="submission" date="2017-08" db="EMBL/GenBank/DDBJ databases">
        <authorList>
            <person name="Polle J.E."/>
            <person name="Barry K."/>
            <person name="Cushman J."/>
            <person name="Schmutz J."/>
            <person name="Tran D."/>
            <person name="Hathwaick L.T."/>
            <person name="Yim W.C."/>
            <person name="Jenkins J."/>
            <person name="Mckie-Krisberg Z.M."/>
            <person name="Prochnik S."/>
            <person name="Lindquist E."/>
            <person name="Dockter R.B."/>
            <person name="Adam C."/>
            <person name="Molina H."/>
            <person name="Bunkerborg J."/>
            <person name="Jin E."/>
            <person name="Buchheim M."/>
            <person name="Magnuson J."/>
        </authorList>
    </citation>
    <scope>NUCLEOTIDE SEQUENCE</scope>
    <source>
        <strain evidence="2">CCAP 19/18</strain>
    </source>
</reference>
<keyword evidence="3" id="KW-1185">Reference proteome</keyword>
<feature type="compositionally biased region" description="Basic and acidic residues" evidence="1">
    <location>
        <begin position="203"/>
        <end position="215"/>
    </location>
</feature>
<dbReference type="Proteomes" id="UP000815325">
    <property type="component" value="Unassembled WGS sequence"/>
</dbReference>
<proteinExistence type="predicted"/>
<gene>
    <name evidence="2" type="ORF">DUNSADRAFT_15954</name>
</gene>
<accession>A0ABQ7G4K3</accession>
<feature type="compositionally biased region" description="Low complexity" evidence="1">
    <location>
        <begin position="369"/>
        <end position="384"/>
    </location>
</feature>
<evidence type="ECO:0000313" key="3">
    <source>
        <dbReference type="Proteomes" id="UP000815325"/>
    </source>
</evidence>
<name>A0ABQ7G4K3_DUNSA</name>
<feature type="region of interest" description="Disordered" evidence="1">
    <location>
        <begin position="187"/>
        <end position="215"/>
    </location>
</feature>
<evidence type="ECO:0000256" key="1">
    <source>
        <dbReference type="SAM" id="MobiDB-lite"/>
    </source>
</evidence>
<protein>
    <submittedName>
        <fullName evidence="2">Uncharacterized protein</fullName>
    </submittedName>
</protein>
<evidence type="ECO:0000313" key="2">
    <source>
        <dbReference type="EMBL" id="KAF5829536.1"/>
    </source>
</evidence>
<sequence length="483" mass="53163">MSALYGCLEGLPNFRSLSFTLATLDNTRWLHTAYTLGLYEHTGLASTLRALELNTVIFDCDYSLCIFAELTALTSLRMCYQTWPLSLGHEDLKLLAPLQNLRELKLLAHPQEEHQLLALTNGVLETWRVSFGHLTCLHFSGLIVFSDNCAPELARFSSLMDLSLTATADVAYQQDISYFLSQGPAERADEPEECSKSASTRAESGEVKGKNGDNRIGEFRRRQGFRHRAAKGALYLGWSLGPRSLPDLHVPSSIPPTLSKLALSGFALCMRDYSYIASLPGLSHLQLSHPGLHPEHLLLTNTSSLTRSLEHLVLNSPAAPFESMQRYFDRRPAVPPWRLWCHQGSSETHTSHSSTDDDSTPFTKVTRKSSSTDSTASHASSTSAGNVGSGAELQNESLVDQVPWWVDHEASLIALALAQLGQLQALKHLQINVPCQSLSSKTTTEPPSLTTAKRQCTWSRESVVAALGDEATQLRSLRVLPRA</sequence>